<dbReference type="Proteomes" id="UP001157125">
    <property type="component" value="Unassembled WGS sequence"/>
</dbReference>
<proteinExistence type="predicted"/>
<comment type="caution">
    <text evidence="2">The sequence shown here is derived from an EMBL/GenBank/DDBJ whole genome shotgun (WGS) entry which is preliminary data.</text>
</comment>
<keyword evidence="1" id="KW-0732">Signal</keyword>
<gene>
    <name evidence="2" type="ORF">GCM10025876_16050</name>
</gene>
<name>A0ABQ6IDY2_9MICO</name>
<evidence type="ECO:0000256" key="1">
    <source>
        <dbReference type="SAM" id="SignalP"/>
    </source>
</evidence>
<organism evidence="2 3">
    <name type="scientific">Demequina litorisediminis</name>
    <dbReference type="NCBI Taxonomy" id="1849022"/>
    <lineage>
        <taxon>Bacteria</taxon>
        <taxon>Bacillati</taxon>
        <taxon>Actinomycetota</taxon>
        <taxon>Actinomycetes</taxon>
        <taxon>Micrococcales</taxon>
        <taxon>Demequinaceae</taxon>
        <taxon>Demequina</taxon>
    </lineage>
</organism>
<keyword evidence="3" id="KW-1185">Reference proteome</keyword>
<reference evidence="3" key="1">
    <citation type="journal article" date="2019" name="Int. J. Syst. Evol. Microbiol.">
        <title>The Global Catalogue of Microorganisms (GCM) 10K type strain sequencing project: providing services to taxonomists for standard genome sequencing and annotation.</title>
        <authorList>
            <consortium name="The Broad Institute Genomics Platform"/>
            <consortium name="The Broad Institute Genome Sequencing Center for Infectious Disease"/>
            <person name="Wu L."/>
            <person name="Ma J."/>
        </authorList>
    </citation>
    <scope>NUCLEOTIDE SEQUENCE [LARGE SCALE GENOMIC DNA]</scope>
    <source>
        <strain evidence="3">NBRC 112299</strain>
    </source>
</reference>
<sequence>MIAVAAAFVVGLPFLARTVAPTDPPVAAEATTVTIGTPTDGTVTITAAGDWIQDTTTDAYVEFTNAGAVLSIAAPQPVAATGTPEQVIQGTIASLAADVSAAWVASDPIEISTDNGDPGLCVTGTTVTDIAMTCAIQHHDEVSTLTATASTQVWPSLQPSVDAILRSITFTDPAP</sequence>
<dbReference type="EMBL" id="BSUN01000001">
    <property type="protein sequence ID" value="GMA35401.1"/>
    <property type="molecule type" value="Genomic_DNA"/>
</dbReference>
<feature type="signal peptide" evidence="1">
    <location>
        <begin position="1"/>
        <end position="16"/>
    </location>
</feature>
<evidence type="ECO:0000313" key="2">
    <source>
        <dbReference type="EMBL" id="GMA35401.1"/>
    </source>
</evidence>
<feature type="chain" id="PRO_5047521129" evidence="1">
    <location>
        <begin position="17"/>
        <end position="175"/>
    </location>
</feature>
<accession>A0ABQ6IDY2</accession>
<evidence type="ECO:0000313" key="3">
    <source>
        <dbReference type="Proteomes" id="UP001157125"/>
    </source>
</evidence>
<protein>
    <submittedName>
        <fullName evidence="2">Uncharacterized protein</fullName>
    </submittedName>
</protein>